<feature type="compositionally biased region" description="Basic and acidic residues" evidence="1">
    <location>
        <begin position="1"/>
        <end position="33"/>
    </location>
</feature>
<feature type="compositionally biased region" description="Basic and acidic residues" evidence="1">
    <location>
        <begin position="46"/>
        <end position="66"/>
    </location>
</feature>
<evidence type="ECO:0000313" key="3">
    <source>
        <dbReference type="Proteomes" id="UP000762676"/>
    </source>
</evidence>
<dbReference type="Proteomes" id="UP000762676">
    <property type="component" value="Unassembled WGS sequence"/>
</dbReference>
<sequence>MLPDQDSRTKVKLNREKSNVFEADILRDLRRDDEDGTQENTLHSNSEPHEHHQFHGDLHPPVRPESHVINTQNSNTPFSQSVLSNANTTYAASRHLSKRNSISKGVDAYLSNIQHNIQDAGKQAALSAAEHAFFSAFHLPKEFQTKADILVAKVAENINGGMKGEAAILDAALPMIKELFHVPDGRPGSSQLSLDKVLDHQSQCALDFERSVAAFIAKKRWAYKCK</sequence>
<feature type="region of interest" description="Disordered" evidence="1">
    <location>
        <begin position="1"/>
        <end position="81"/>
    </location>
</feature>
<gene>
    <name evidence="2" type="ORF">ElyMa_001784800</name>
</gene>
<keyword evidence="3" id="KW-1185">Reference proteome</keyword>
<name>A0AAV4EDG3_9GAST</name>
<reference evidence="2 3" key="1">
    <citation type="journal article" date="2021" name="Elife">
        <title>Chloroplast acquisition without the gene transfer in kleptoplastic sea slugs, Plakobranchus ocellatus.</title>
        <authorList>
            <person name="Maeda T."/>
            <person name="Takahashi S."/>
            <person name="Yoshida T."/>
            <person name="Shimamura S."/>
            <person name="Takaki Y."/>
            <person name="Nagai Y."/>
            <person name="Toyoda A."/>
            <person name="Suzuki Y."/>
            <person name="Arimoto A."/>
            <person name="Ishii H."/>
            <person name="Satoh N."/>
            <person name="Nishiyama T."/>
            <person name="Hasebe M."/>
            <person name="Maruyama T."/>
            <person name="Minagawa J."/>
            <person name="Obokata J."/>
            <person name="Shigenobu S."/>
        </authorList>
    </citation>
    <scope>NUCLEOTIDE SEQUENCE [LARGE SCALE GENOMIC DNA]</scope>
</reference>
<comment type="caution">
    <text evidence="2">The sequence shown here is derived from an EMBL/GenBank/DDBJ whole genome shotgun (WGS) entry which is preliminary data.</text>
</comment>
<evidence type="ECO:0000256" key="1">
    <source>
        <dbReference type="SAM" id="MobiDB-lite"/>
    </source>
</evidence>
<feature type="compositionally biased region" description="Polar residues" evidence="1">
    <location>
        <begin position="68"/>
        <end position="81"/>
    </location>
</feature>
<proteinExistence type="predicted"/>
<accession>A0AAV4EDG3</accession>
<evidence type="ECO:0000313" key="2">
    <source>
        <dbReference type="EMBL" id="GFR59062.1"/>
    </source>
</evidence>
<protein>
    <submittedName>
        <fullName evidence="2">Uncharacterized protein</fullName>
    </submittedName>
</protein>
<dbReference type="AlphaFoldDB" id="A0AAV4EDG3"/>
<organism evidence="2 3">
    <name type="scientific">Elysia marginata</name>
    <dbReference type="NCBI Taxonomy" id="1093978"/>
    <lineage>
        <taxon>Eukaryota</taxon>
        <taxon>Metazoa</taxon>
        <taxon>Spiralia</taxon>
        <taxon>Lophotrochozoa</taxon>
        <taxon>Mollusca</taxon>
        <taxon>Gastropoda</taxon>
        <taxon>Heterobranchia</taxon>
        <taxon>Euthyneura</taxon>
        <taxon>Panpulmonata</taxon>
        <taxon>Sacoglossa</taxon>
        <taxon>Placobranchoidea</taxon>
        <taxon>Plakobranchidae</taxon>
        <taxon>Elysia</taxon>
    </lineage>
</organism>
<dbReference type="EMBL" id="BMAT01003624">
    <property type="protein sequence ID" value="GFR59062.1"/>
    <property type="molecule type" value="Genomic_DNA"/>
</dbReference>